<organism evidence="2">
    <name type="scientific">uncultured Thermomicrobiales bacterium</name>
    <dbReference type="NCBI Taxonomy" id="1645740"/>
    <lineage>
        <taxon>Bacteria</taxon>
        <taxon>Pseudomonadati</taxon>
        <taxon>Thermomicrobiota</taxon>
        <taxon>Thermomicrobia</taxon>
        <taxon>Thermomicrobiales</taxon>
        <taxon>environmental samples</taxon>
    </lineage>
</organism>
<sequence length="60" mass="6142">MIADRVLLALEPPYAVRGRSVRLSASIGIAVSTAIHTDAQEVLRGADTALLRAKAGGKGG</sequence>
<dbReference type="AlphaFoldDB" id="A0A6J4V448"/>
<dbReference type="PROSITE" id="PS50887">
    <property type="entry name" value="GGDEF"/>
    <property type="match status" value="1"/>
</dbReference>
<dbReference type="Pfam" id="PF00990">
    <property type="entry name" value="GGDEF"/>
    <property type="match status" value="1"/>
</dbReference>
<dbReference type="InterPro" id="IPR043128">
    <property type="entry name" value="Rev_trsase/Diguanyl_cyclase"/>
</dbReference>
<feature type="domain" description="GGDEF" evidence="1">
    <location>
        <begin position="1"/>
        <end position="60"/>
    </location>
</feature>
<protein>
    <recommendedName>
        <fullName evidence="1">GGDEF domain-containing protein</fullName>
    </recommendedName>
</protein>
<gene>
    <name evidence="2" type="ORF">AVDCRST_MAG73-4253</name>
</gene>
<dbReference type="EMBL" id="CADCWE010000271">
    <property type="protein sequence ID" value="CAA9566725.1"/>
    <property type="molecule type" value="Genomic_DNA"/>
</dbReference>
<evidence type="ECO:0000259" key="1">
    <source>
        <dbReference type="PROSITE" id="PS50887"/>
    </source>
</evidence>
<accession>A0A6J4V448</accession>
<name>A0A6J4V448_9BACT</name>
<dbReference type="InterPro" id="IPR029787">
    <property type="entry name" value="Nucleotide_cyclase"/>
</dbReference>
<proteinExistence type="predicted"/>
<dbReference type="PANTHER" id="PTHR44757:SF2">
    <property type="entry name" value="BIOFILM ARCHITECTURE MAINTENANCE PROTEIN MBAA"/>
    <property type="match status" value="1"/>
</dbReference>
<reference evidence="2" key="1">
    <citation type="submission" date="2020-02" db="EMBL/GenBank/DDBJ databases">
        <authorList>
            <person name="Meier V. D."/>
        </authorList>
    </citation>
    <scope>NUCLEOTIDE SEQUENCE</scope>
    <source>
        <strain evidence="2">AVDCRST_MAG73</strain>
    </source>
</reference>
<dbReference type="SUPFAM" id="SSF55073">
    <property type="entry name" value="Nucleotide cyclase"/>
    <property type="match status" value="1"/>
</dbReference>
<dbReference type="InterPro" id="IPR000160">
    <property type="entry name" value="GGDEF_dom"/>
</dbReference>
<dbReference type="Gene3D" id="3.30.70.270">
    <property type="match status" value="1"/>
</dbReference>
<dbReference type="InterPro" id="IPR052155">
    <property type="entry name" value="Biofilm_reg_signaling"/>
</dbReference>
<dbReference type="PANTHER" id="PTHR44757">
    <property type="entry name" value="DIGUANYLATE CYCLASE DGCP"/>
    <property type="match status" value="1"/>
</dbReference>
<evidence type="ECO:0000313" key="2">
    <source>
        <dbReference type="EMBL" id="CAA9566725.1"/>
    </source>
</evidence>